<dbReference type="SUPFAM" id="SSF63825">
    <property type="entry name" value="YWTD domain"/>
    <property type="match status" value="2"/>
</dbReference>
<accession>A0A1Q9F6N8</accession>
<dbReference type="PANTHER" id="PTHR46388">
    <property type="entry name" value="NHL REPEAT-CONTAINING PROTEIN 2"/>
    <property type="match status" value="1"/>
</dbReference>
<dbReference type="SUPFAM" id="SSF49785">
    <property type="entry name" value="Galactose-binding domain-like"/>
    <property type="match status" value="1"/>
</dbReference>
<feature type="signal peptide" evidence="2">
    <location>
        <begin position="1"/>
        <end position="15"/>
    </location>
</feature>
<dbReference type="InterPro" id="IPR001258">
    <property type="entry name" value="NHL_repeat"/>
</dbReference>
<evidence type="ECO:0000313" key="4">
    <source>
        <dbReference type="Proteomes" id="UP000186817"/>
    </source>
</evidence>
<keyword evidence="2" id="KW-0732">Signal</keyword>
<dbReference type="InterPro" id="IPR011042">
    <property type="entry name" value="6-blade_b-propeller_TolB-like"/>
</dbReference>
<dbReference type="EMBL" id="LSRX01000004">
    <property type="protein sequence ID" value="OLQ15331.1"/>
    <property type="molecule type" value="Genomic_DNA"/>
</dbReference>
<dbReference type="PANTHER" id="PTHR46388:SF2">
    <property type="entry name" value="NHL REPEAT-CONTAINING PROTEIN 2"/>
    <property type="match status" value="1"/>
</dbReference>
<comment type="caution">
    <text evidence="3">The sequence shown here is derived from an EMBL/GenBank/DDBJ whole genome shotgun (WGS) entry which is preliminary data.</text>
</comment>
<evidence type="ECO:0000256" key="2">
    <source>
        <dbReference type="SAM" id="SignalP"/>
    </source>
</evidence>
<name>A0A1Q9F6N8_SYMMI</name>
<feature type="chain" id="PRO_5012751178" evidence="2">
    <location>
        <begin position="16"/>
        <end position="657"/>
    </location>
</feature>
<proteinExistence type="predicted"/>
<dbReference type="Proteomes" id="UP000186817">
    <property type="component" value="Unassembled WGS sequence"/>
</dbReference>
<gene>
    <name evidence="3" type="ORF">AK812_SmicGene437</name>
</gene>
<dbReference type="Gene3D" id="2.120.10.30">
    <property type="entry name" value="TolB, C-terminal domain"/>
    <property type="match status" value="2"/>
</dbReference>
<dbReference type="Pfam" id="PF01436">
    <property type="entry name" value="NHL"/>
    <property type="match status" value="1"/>
</dbReference>
<dbReference type="Gene3D" id="2.60.120.260">
    <property type="entry name" value="Galactose-binding domain-like"/>
    <property type="match status" value="1"/>
</dbReference>
<dbReference type="AlphaFoldDB" id="A0A1Q9F6N8"/>
<keyword evidence="1" id="KW-0677">Repeat</keyword>
<organism evidence="3 4">
    <name type="scientific">Symbiodinium microadriaticum</name>
    <name type="common">Dinoflagellate</name>
    <name type="synonym">Zooxanthella microadriatica</name>
    <dbReference type="NCBI Taxonomy" id="2951"/>
    <lineage>
        <taxon>Eukaryota</taxon>
        <taxon>Sar</taxon>
        <taxon>Alveolata</taxon>
        <taxon>Dinophyceae</taxon>
        <taxon>Suessiales</taxon>
        <taxon>Symbiodiniaceae</taxon>
        <taxon>Symbiodinium</taxon>
    </lineage>
</organism>
<dbReference type="InterPro" id="IPR008979">
    <property type="entry name" value="Galactose-bd-like_sf"/>
</dbReference>
<keyword evidence="4" id="KW-1185">Reference proteome</keyword>
<dbReference type="OrthoDB" id="440209at2759"/>
<evidence type="ECO:0000313" key="3">
    <source>
        <dbReference type="EMBL" id="OLQ15331.1"/>
    </source>
</evidence>
<reference evidence="3 4" key="1">
    <citation type="submission" date="2016-02" db="EMBL/GenBank/DDBJ databases">
        <title>Genome analysis of coral dinoflagellate symbionts highlights evolutionary adaptations to a symbiotic lifestyle.</title>
        <authorList>
            <person name="Aranda M."/>
            <person name="Li Y."/>
            <person name="Liew Y.J."/>
            <person name="Baumgarten S."/>
            <person name="Simakov O."/>
            <person name="Wilson M."/>
            <person name="Piel J."/>
            <person name="Ashoor H."/>
            <person name="Bougouffa S."/>
            <person name="Bajic V.B."/>
            <person name="Ryu T."/>
            <person name="Ravasi T."/>
            <person name="Bayer T."/>
            <person name="Micklem G."/>
            <person name="Kim H."/>
            <person name="Bhak J."/>
            <person name="Lajeunesse T.C."/>
            <person name="Voolstra C.R."/>
        </authorList>
    </citation>
    <scope>NUCLEOTIDE SEQUENCE [LARGE SCALE GENOMIC DNA]</scope>
    <source>
        <strain evidence="3 4">CCMP2467</strain>
    </source>
</reference>
<sequence>MALRWLLATVGVSHATPWQPVAGTGRSGFGGASHRSLVQETVAGTGEDGFADGGAATALFNLPTGLAFDAPNEVLYVADMRNHRIRAVSLSPGLYYQAEENRSSGGFTFDTVRLHGSKAELLCAVSAESSPLMQGSAFCDGSTGSGYAEFVLSFEDRIDFNVEATAGAGTYELRFRYADRYSEVRSPTQRRLRLRVNGVVVTHHLDFRPSARGAGSLSRYAWRSISTALTAGTNLVQLQVTGNWGPRIDLLYVLPPVPSVVTVAGSGAVGLPSPDDLVVAQTASSTSFAAPQGLALDQTSQLLYIAAGCGRSEYMLMMLADSSTGGTETRHSLGNGFESSERTIAGGAINDELTDGVAADSGKLFRPAGLALDTSRGFLYVSDSHHRKVRRIDLGSAPLSGGTITTLSGSGFDMADFEQNQANFLYVADTGHGRLRFVDADPNLACPSEVGPPATLQFCGSQSISQVDCLALGCCFDTVCTSPPNFDGRMTPGFAPEDVLTKVEGIEQTPPISFVSGGTERCCFPNIRVMSTLDVLEAPRGLALDGTNRLLYVSQANSHRVVTADDYFIIARLRLKHTFIGAKLQRRLGKGRLLMTPPGDDELPKVGLHFALGAGKLLHVAPAAVALLQEIWPQVREGLERLRGSRQSDEPPLAHEH</sequence>
<evidence type="ECO:0000256" key="1">
    <source>
        <dbReference type="ARBA" id="ARBA00022737"/>
    </source>
</evidence>
<protein>
    <submittedName>
        <fullName evidence="3">Uncharacterized protein</fullName>
    </submittedName>
</protein>